<dbReference type="GO" id="GO:0016829">
    <property type="term" value="F:lyase activity"/>
    <property type="evidence" value="ECO:0007669"/>
    <property type="project" value="UniProtKB-KW"/>
</dbReference>
<name>A0ABV7CJH8_9GAMM</name>
<dbReference type="InterPro" id="IPR028978">
    <property type="entry name" value="Chorismate_lyase_/UTRA_dom_sf"/>
</dbReference>
<comment type="caution">
    <text evidence="1">The sequence shown here is derived from an EMBL/GenBank/DDBJ whole genome shotgun (WGS) entry which is preliminary data.</text>
</comment>
<dbReference type="Pfam" id="PF01947">
    <property type="entry name" value="Rv2949c-like"/>
    <property type="match status" value="1"/>
</dbReference>
<dbReference type="Proteomes" id="UP001595453">
    <property type="component" value="Unassembled WGS sequence"/>
</dbReference>
<dbReference type="SUPFAM" id="SSF64288">
    <property type="entry name" value="Chorismate lyase-like"/>
    <property type="match status" value="1"/>
</dbReference>
<dbReference type="InterPro" id="IPR002800">
    <property type="entry name" value="Rv2949c-like"/>
</dbReference>
<accession>A0ABV7CJH8</accession>
<reference evidence="2" key="1">
    <citation type="journal article" date="2019" name="Int. J. Syst. Evol. Microbiol.">
        <title>The Global Catalogue of Microorganisms (GCM) 10K type strain sequencing project: providing services to taxonomists for standard genome sequencing and annotation.</title>
        <authorList>
            <consortium name="The Broad Institute Genomics Platform"/>
            <consortium name="The Broad Institute Genome Sequencing Center for Infectious Disease"/>
            <person name="Wu L."/>
            <person name="Ma J."/>
        </authorList>
    </citation>
    <scope>NUCLEOTIDE SEQUENCE [LARGE SCALE GENOMIC DNA]</scope>
    <source>
        <strain evidence="2">KCTC 42730</strain>
    </source>
</reference>
<evidence type="ECO:0000313" key="1">
    <source>
        <dbReference type="EMBL" id="MFC3032805.1"/>
    </source>
</evidence>
<dbReference type="RefSeq" id="WP_377123663.1">
    <property type="nucleotide sequence ID" value="NZ_JBHRSD010000014.1"/>
</dbReference>
<protein>
    <submittedName>
        <fullName evidence="1">Chorismate--pyruvate lyase family protein</fullName>
    </submittedName>
</protein>
<organism evidence="1 2">
    <name type="scientific">Pseudoalteromonas fenneropenaei</name>
    <dbReference type="NCBI Taxonomy" id="1737459"/>
    <lineage>
        <taxon>Bacteria</taxon>
        <taxon>Pseudomonadati</taxon>
        <taxon>Pseudomonadota</taxon>
        <taxon>Gammaproteobacteria</taxon>
        <taxon>Alteromonadales</taxon>
        <taxon>Pseudoalteromonadaceae</taxon>
        <taxon>Pseudoalteromonas</taxon>
    </lineage>
</organism>
<sequence length="204" mass="23224">MITLTNHNLANQGLGSDVSHYNEQHLTHLQKIILGNDGTITQLIENIVGETLVVNKLFEGDLGPYQDHNTPVNEVLRCQRRIITLNGTSSGLPYLFADSLVFHDNLNVNFSRALLETKIPIGRAWEKYRVETYKTMLAWGFEPAGSLALQFNIDPQDLVLYRTYLVYSQGKRIFQITEKFPYAWFQDSQQLTSNHELPSLISGI</sequence>
<dbReference type="EMBL" id="JBHRSD010000014">
    <property type="protein sequence ID" value="MFC3032805.1"/>
    <property type="molecule type" value="Genomic_DNA"/>
</dbReference>
<dbReference type="Gene3D" id="3.40.1410.10">
    <property type="entry name" value="Chorismate lyase-like"/>
    <property type="match status" value="1"/>
</dbReference>
<proteinExistence type="predicted"/>
<gene>
    <name evidence="1" type="ORF">ACFOEE_09770</name>
</gene>
<keyword evidence="2" id="KW-1185">Reference proteome</keyword>
<evidence type="ECO:0000313" key="2">
    <source>
        <dbReference type="Proteomes" id="UP001595453"/>
    </source>
</evidence>
<keyword evidence="1" id="KW-0456">Lyase</keyword>